<dbReference type="EMBL" id="JABBGH010000003">
    <property type="protein sequence ID" value="NML67247.1"/>
    <property type="molecule type" value="Genomic_DNA"/>
</dbReference>
<feature type="chain" id="PRO_5031139939" evidence="1">
    <location>
        <begin position="37"/>
        <end position="402"/>
    </location>
</feature>
<gene>
    <name evidence="3" type="ORF">HHL22_18745</name>
</gene>
<dbReference type="Proteomes" id="UP000559626">
    <property type="component" value="Unassembled WGS sequence"/>
</dbReference>
<protein>
    <submittedName>
        <fullName evidence="3">Alpha/beta hydrolase</fullName>
    </submittedName>
</protein>
<dbReference type="Pfam" id="PF00756">
    <property type="entry name" value="Esterase"/>
    <property type="match status" value="1"/>
</dbReference>
<accession>A0A7Y0AHF1</accession>
<dbReference type="RefSeq" id="WP_169532927.1">
    <property type="nucleotide sequence ID" value="NZ_JABBGH010000003.1"/>
</dbReference>
<feature type="signal peptide" evidence="1">
    <location>
        <begin position="1"/>
        <end position="36"/>
    </location>
</feature>
<comment type="caution">
    <text evidence="3">The sequence shown here is derived from an EMBL/GenBank/DDBJ whole genome shotgun (WGS) entry which is preliminary data.</text>
</comment>
<evidence type="ECO:0000256" key="1">
    <source>
        <dbReference type="SAM" id="SignalP"/>
    </source>
</evidence>
<dbReference type="InterPro" id="IPR029058">
    <property type="entry name" value="AB_hydrolase_fold"/>
</dbReference>
<dbReference type="SMART" id="SM01065">
    <property type="entry name" value="CBM_2"/>
    <property type="match status" value="1"/>
</dbReference>
<dbReference type="InterPro" id="IPR000801">
    <property type="entry name" value="Esterase-like"/>
</dbReference>
<dbReference type="Gene3D" id="2.60.40.10">
    <property type="entry name" value="Immunoglobulins"/>
    <property type="match status" value="1"/>
</dbReference>
<keyword evidence="3" id="KW-0378">Hydrolase</keyword>
<dbReference type="InterPro" id="IPR014756">
    <property type="entry name" value="Ig_E-set"/>
</dbReference>
<reference evidence="3 4" key="1">
    <citation type="submission" date="2020-04" db="EMBL/GenBank/DDBJ databases">
        <title>Hymenobacter polaris sp. nov., isolated from Arctic soil.</title>
        <authorList>
            <person name="Dahal R.H."/>
        </authorList>
    </citation>
    <scope>NUCLEOTIDE SEQUENCE [LARGE SCALE GENOMIC DNA]</scope>
    <source>
        <strain evidence="3 4">RP-2-7</strain>
    </source>
</reference>
<dbReference type="InterPro" id="IPR050583">
    <property type="entry name" value="Mycobacterial_A85_antigen"/>
</dbReference>
<organism evidence="3 4">
    <name type="scientific">Hymenobacter polaris</name>
    <dbReference type="NCBI Taxonomy" id="2682546"/>
    <lineage>
        <taxon>Bacteria</taxon>
        <taxon>Pseudomonadati</taxon>
        <taxon>Bacteroidota</taxon>
        <taxon>Cytophagia</taxon>
        <taxon>Cytophagales</taxon>
        <taxon>Hymenobacteraceae</taxon>
        <taxon>Hymenobacter</taxon>
    </lineage>
</organism>
<dbReference type="Gene3D" id="3.40.50.1820">
    <property type="entry name" value="alpha/beta hydrolase"/>
    <property type="match status" value="1"/>
</dbReference>
<proteinExistence type="predicted"/>
<dbReference type="SUPFAM" id="SSF81296">
    <property type="entry name" value="E set domains"/>
    <property type="match status" value="1"/>
</dbReference>
<evidence type="ECO:0000313" key="3">
    <source>
        <dbReference type="EMBL" id="NML67247.1"/>
    </source>
</evidence>
<keyword evidence="1" id="KW-0732">Signal</keyword>
<feature type="domain" description="CBM20" evidence="2">
    <location>
        <begin position="13"/>
        <end position="120"/>
    </location>
</feature>
<evidence type="ECO:0000313" key="4">
    <source>
        <dbReference type="Proteomes" id="UP000559626"/>
    </source>
</evidence>
<dbReference type="PANTHER" id="PTHR48098">
    <property type="entry name" value="ENTEROCHELIN ESTERASE-RELATED"/>
    <property type="match status" value="1"/>
</dbReference>
<dbReference type="PANTHER" id="PTHR48098:SF6">
    <property type="entry name" value="FERRI-BACILLIBACTIN ESTERASE BESA"/>
    <property type="match status" value="1"/>
</dbReference>
<dbReference type="PROSITE" id="PS51166">
    <property type="entry name" value="CBM20"/>
    <property type="match status" value="1"/>
</dbReference>
<dbReference type="GO" id="GO:2001070">
    <property type="term" value="F:starch binding"/>
    <property type="evidence" value="ECO:0007669"/>
    <property type="project" value="InterPro"/>
</dbReference>
<dbReference type="SUPFAM" id="SSF53474">
    <property type="entry name" value="alpha/beta-Hydrolases"/>
    <property type="match status" value="1"/>
</dbReference>
<dbReference type="InterPro" id="IPR002044">
    <property type="entry name" value="CBM20"/>
</dbReference>
<evidence type="ECO:0000259" key="2">
    <source>
        <dbReference type="PROSITE" id="PS51166"/>
    </source>
</evidence>
<name>A0A7Y0AHF1_9BACT</name>
<dbReference type="GO" id="GO:0016787">
    <property type="term" value="F:hydrolase activity"/>
    <property type="evidence" value="ECO:0007669"/>
    <property type="project" value="UniProtKB-KW"/>
</dbReference>
<sequence length="402" mass="44760">MKPPFTRLLARLRRRPRVAALTLRLTSVPASTPAGATIYLTGSCNGWTTDDPAYALAHHPADGSYSLTLPPGTGTLEYKFCRGTWATIETDADNRALPNRRYLYQARRRTLRLQVLNWEDEGGAIPPRPHSAAPNVHILAESFIMPPLRRPRRVWLYLPPDYHTSERRYPVLYLQDGQNVFDQYTSFAGEWGVDETLNALHAEGRDLGGCLVVAVDNGGPRRLDEYSPWRNPRSRRGGEGEQYVDFLVHTLKPYLDKHFRTRPEPASTGIMGSSMGALISVFAAARHPEVFGRVGVFSPAFWFAGQSLLAFLVQHPPRADARFYFLSGTREGPTMVPLMAAVREALHEAGLPLGQLAFQVLPDGQHAEWFWKREFAAAYTWLFAADLPAVLPAASPSAISLG</sequence>
<dbReference type="InterPro" id="IPR013783">
    <property type="entry name" value="Ig-like_fold"/>
</dbReference>
<dbReference type="AlphaFoldDB" id="A0A7Y0AHF1"/>
<keyword evidence="4" id="KW-1185">Reference proteome</keyword>